<dbReference type="InterPro" id="IPR013740">
    <property type="entry name" value="Redoxin"/>
</dbReference>
<gene>
    <name evidence="3" type="ORF">ACHKAR_05335</name>
</gene>
<accession>A0ABW7N5I6</accession>
<keyword evidence="4" id="KW-1185">Reference proteome</keyword>
<organism evidence="3 4">
    <name type="scientific">Marinoscillum luteum</name>
    <dbReference type="NCBI Taxonomy" id="861051"/>
    <lineage>
        <taxon>Bacteria</taxon>
        <taxon>Pseudomonadati</taxon>
        <taxon>Bacteroidota</taxon>
        <taxon>Cytophagia</taxon>
        <taxon>Cytophagales</taxon>
        <taxon>Reichenbachiellaceae</taxon>
        <taxon>Marinoscillum</taxon>
    </lineage>
</organism>
<dbReference type="PANTHER" id="PTHR42852:SF13">
    <property type="entry name" value="PROTEIN DIPZ"/>
    <property type="match status" value="1"/>
</dbReference>
<dbReference type="InterPro" id="IPR036249">
    <property type="entry name" value="Thioredoxin-like_sf"/>
</dbReference>
<dbReference type="SUPFAM" id="SSF52833">
    <property type="entry name" value="Thioredoxin-like"/>
    <property type="match status" value="1"/>
</dbReference>
<feature type="chain" id="PRO_5045852564" evidence="1">
    <location>
        <begin position="23"/>
        <end position="254"/>
    </location>
</feature>
<sequence>MKKILLILFILLCPGLNLDCFAQTHTTTWNPSALTPEQKKFIDSCDQYLYDTLGYKLTTSSAPLTYRIMKLDGNYSEYIEIDSAAHTISWKFKKASNDEKMMRKRIVLDRASIHSLIGQKFPDLEMVDLNGNHYTTEQFKNKTVYFNFWFVGCQPCELERTKLNQLYEKYKENPNIQFISLSNSNERKTREHLRRKNLQWPVVILNKSLKSNFSYIEGYPTNIILNNQHFDTALAGLSEGTFLVIDERLETLVQ</sequence>
<dbReference type="Proteomes" id="UP001610063">
    <property type="component" value="Unassembled WGS sequence"/>
</dbReference>
<dbReference type="PANTHER" id="PTHR42852">
    <property type="entry name" value="THIOL:DISULFIDE INTERCHANGE PROTEIN DSBE"/>
    <property type="match status" value="1"/>
</dbReference>
<dbReference type="RefSeq" id="WP_395416482.1">
    <property type="nucleotide sequence ID" value="NZ_JBIPKE010000013.1"/>
</dbReference>
<evidence type="ECO:0000259" key="2">
    <source>
        <dbReference type="PROSITE" id="PS51352"/>
    </source>
</evidence>
<dbReference type="EMBL" id="JBIPKE010000013">
    <property type="protein sequence ID" value="MFH6982847.1"/>
    <property type="molecule type" value="Genomic_DNA"/>
</dbReference>
<evidence type="ECO:0000256" key="1">
    <source>
        <dbReference type="SAM" id="SignalP"/>
    </source>
</evidence>
<evidence type="ECO:0000313" key="3">
    <source>
        <dbReference type="EMBL" id="MFH6982847.1"/>
    </source>
</evidence>
<dbReference type="InterPro" id="IPR050553">
    <property type="entry name" value="Thioredoxin_ResA/DsbE_sf"/>
</dbReference>
<dbReference type="CDD" id="cd02966">
    <property type="entry name" value="TlpA_like_family"/>
    <property type="match status" value="1"/>
</dbReference>
<dbReference type="Pfam" id="PF08534">
    <property type="entry name" value="Redoxin"/>
    <property type="match status" value="1"/>
</dbReference>
<proteinExistence type="predicted"/>
<dbReference type="InterPro" id="IPR013766">
    <property type="entry name" value="Thioredoxin_domain"/>
</dbReference>
<name>A0ABW7N5I6_9BACT</name>
<feature type="domain" description="Thioredoxin" evidence="2">
    <location>
        <begin position="115"/>
        <end position="239"/>
    </location>
</feature>
<evidence type="ECO:0000313" key="4">
    <source>
        <dbReference type="Proteomes" id="UP001610063"/>
    </source>
</evidence>
<feature type="signal peptide" evidence="1">
    <location>
        <begin position="1"/>
        <end position="22"/>
    </location>
</feature>
<protein>
    <submittedName>
        <fullName evidence="3">TlpA family protein disulfide reductase</fullName>
    </submittedName>
</protein>
<dbReference type="PROSITE" id="PS51352">
    <property type="entry name" value="THIOREDOXIN_2"/>
    <property type="match status" value="1"/>
</dbReference>
<dbReference type="Gene3D" id="3.40.30.10">
    <property type="entry name" value="Glutaredoxin"/>
    <property type="match status" value="1"/>
</dbReference>
<comment type="caution">
    <text evidence="3">The sequence shown here is derived from an EMBL/GenBank/DDBJ whole genome shotgun (WGS) entry which is preliminary data.</text>
</comment>
<keyword evidence="1" id="KW-0732">Signal</keyword>
<reference evidence="3 4" key="1">
    <citation type="journal article" date="2013" name="Int. J. Syst. Evol. Microbiol.">
        <title>Marinoscillum luteum sp. nov., isolated from marine sediment.</title>
        <authorList>
            <person name="Cha I.T."/>
            <person name="Park S.J."/>
            <person name="Kim S.J."/>
            <person name="Kim J.G."/>
            <person name="Jung M.Y."/>
            <person name="Shin K.S."/>
            <person name="Kwon K.K."/>
            <person name="Yang S.H."/>
            <person name="Seo Y.S."/>
            <person name="Rhee S.K."/>
        </authorList>
    </citation>
    <scope>NUCLEOTIDE SEQUENCE [LARGE SCALE GENOMIC DNA]</scope>
    <source>
        <strain evidence="3 4">KCTC 23939</strain>
    </source>
</reference>